<dbReference type="EMBL" id="NBAG03000250">
    <property type="protein sequence ID" value="PNI60961.1"/>
    <property type="molecule type" value="Genomic_DNA"/>
</dbReference>
<proteinExistence type="predicted"/>
<evidence type="ECO:0000313" key="1">
    <source>
        <dbReference type="EMBL" id="PNI60961.1"/>
    </source>
</evidence>
<organism evidence="1 2">
    <name type="scientific">Pan troglodytes</name>
    <name type="common">Chimpanzee</name>
    <dbReference type="NCBI Taxonomy" id="9598"/>
    <lineage>
        <taxon>Eukaryota</taxon>
        <taxon>Metazoa</taxon>
        <taxon>Chordata</taxon>
        <taxon>Craniata</taxon>
        <taxon>Vertebrata</taxon>
        <taxon>Euteleostomi</taxon>
        <taxon>Mammalia</taxon>
        <taxon>Eutheria</taxon>
        <taxon>Euarchontoglires</taxon>
        <taxon>Primates</taxon>
        <taxon>Haplorrhini</taxon>
        <taxon>Catarrhini</taxon>
        <taxon>Hominidae</taxon>
        <taxon>Pan</taxon>
    </lineage>
</organism>
<protein>
    <submittedName>
        <fullName evidence="1">ZEB1 isoform 1</fullName>
    </submittedName>
</protein>
<sequence length="53" mass="5996">MADGPRCKRRKQANPRRNNVFSLNSQLAIGRKLPSEDMIIQMSFCDLATVCLT</sequence>
<evidence type="ECO:0000313" key="2">
    <source>
        <dbReference type="Proteomes" id="UP000236370"/>
    </source>
</evidence>
<reference evidence="1 2" key="1">
    <citation type="submission" date="2017-12" db="EMBL/GenBank/DDBJ databases">
        <title>High-resolution comparative analysis of great ape genomes.</title>
        <authorList>
            <person name="Pollen A."/>
            <person name="Hastie A."/>
            <person name="Hormozdiari F."/>
            <person name="Dougherty M."/>
            <person name="Liu R."/>
            <person name="Chaisson M."/>
            <person name="Hoppe E."/>
            <person name="Hill C."/>
            <person name="Pang A."/>
            <person name="Hillier L."/>
            <person name="Baker C."/>
            <person name="Armstrong J."/>
            <person name="Shendure J."/>
            <person name="Paten B."/>
            <person name="Wilson R."/>
            <person name="Chao H."/>
            <person name="Schneider V."/>
            <person name="Ventura M."/>
            <person name="Kronenberg Z."/>
            <person name="Murali S."/>
            <person name="Gordon D."/>
            <person name="Cantsilieris S."/>
            <person name="Munson K."/>
            <person name="Nelson B."/>
            <person name="Raja A."/>
            <person name="Underwood J."/>
            <person name="Diekhans M."/>
            <person name="Fiddes I."/>
            <person name="Haussler D."/>
            <person name="Eichler E."/>
        </authorList>
    </citation>
    <scope>NUCLEOTIDE SEQUENCE [LARGE SCALE GENOMIC DNA]</scope>
    <source>
        <strain evidence="1">Yerkes chimp pedigree #C0471</strain>
    </source>
</reference>
<dbReference type="Proteomes" id="UP000236370">
    <property type="component" value="Unassembled WGS sequence"/>
</dbReference>
<comment type="caution">
    <text evidence="1">The sequence shown here is derived from an EMBL/GenBank/DDBJ whole genome shotgun (WGS) entry which is preliminary data.</text>
</comment>
<dbReference type="AlphaFoldDB" id="A0A2J8MN68"/>
<name>A0A2J8MN68_PANTR</name>
<gene>
    <name evidence="1" type="ORF">CK820_G0018812</name>
</gene>
<accession>A0A2J8MN68</accession>